<protein>
    <submittedName>
        <fullName evidence="4">Sensor histidine kinase RcsC</fullName>
        <ecNumber evidence="4">2.7.13.3</ecNumber>
    </submittedName>
</protein>
<dbReference type="InterPro" id="IPR001789">
    <property type="entry name" value="Sig_transdc_resp-reg_receiver"/>
</dbReference>
<keyword evidence="1 2" id="KW-0597">Phosphoprotein</keyword>
<dbReference type="GO" id="GO:0004673">
    <property type="term" value="F:protein histidine kinase activity"/>
    <property type="evidence" value="ECO:0007669"/>
    <property type="project" value="UniProtKB-EC"/>
</dbReference>
<keyword evidence="5" id="KW-1185">Reference proteome</keyword>
<keyword evidence="4" id="KW-0808">Transferase</keyword>
<dbReference type="AlphaFoldDB" id="A0A5C5YQ35"/>
<dbReference type="Proteomes" id="UP000318478">
    <property type="component" value="Unassembled WGS sequence"/>
</dbReference>
<dbReference type="OrthoDB" id="9800897at2"/>
<evidence type="ECO:0000256" key="1">
    <source>
        <dbReference type="ARBA" id="ARBA00022553"/>
    </source>
</evidence>
<evidence type="ECO:0000313" key="4">
    <source>
        <dbReference type="EMBL" id="TWT76983.1"/>
    </source>
</evidence>
<evidence type="ECO:0000313" key="5">
    <source>
        <dbReference type="Proteomes" id="UP000318478"/>
    </source>
</evidence>
<dbReference type="SMART" id="SM00448">
    <property type="entry name" value="REC"/>
    <property type="match status" value="1"/>
</dbReference>
<dbReference type="Pfam" id="PF00072">
    <property type="entry name" value="Response_reg"/>
    <property type="match status" value="1"/>
</dbReference>
<dbReference type="PANTHER" id="PTHR44591">
    <property type="entry name" value="STRESS RESPONSE REGULATOR PROTEIN 1"/>
    <property type="match status" value="1"/>
</dbReference>
<dbReference type="InterPro" id="IPR050595">
    <property type="entry name" value="Bact_response_regulator"/>
</dbReference>
<dbReference type="InterPro" id="IPR011006">
    <property type="entry name" value="CheY-like_superfamily"/>
</dbReference>
<organism evidence="4 5">
    <name type="scientific">Posidoniimonas polymericola</name>
    <dbReference type="NCBI Taxonomy" id="2528002"/>
    <lineage>
        <taxon>Bacteria</taxon>
        <taxon>Pseudomonadati</taxon>
        <taxon>Planctomycetota</taxon>
        <taxon>Planctomycetia</taxon>
        <taxon>Pirellulales</taxon>
        <taxon>Lacipirellulaceae</taxon>
        <taxon>Posidoniimonas</taxon>
    </lineage>
</organism>
<dbReference type="EC" id="2.7.13.3" evidence="4"/>
<evidence type="ECO:0000256" key="2">
    <source>
        <dbReference type="PROSITE-ProRule" id="PRU00169"/>
    </source>
</evidence>
<dbReference type="SUPFAM" id="SSF52172">
    <property type="entry name" value="CheY-like"/>
    <property type="match status" value="1"/>
</dbReference>
<proteinExistence type="predicted"/>
<reference evidence="4 5" key="1">
    <citation type="submission" date="2019-02" db="EMBL/GenBank/DDBJ databases">
        <title>Deep-cultivation of Planctomycetes and their phenomic and genomic characterization uncovers novel biology.</title>
        <authorList>
            <person name="Wiegand S."/>
            <person name="Jogler M."/>
            <person name="Boedeker C."/>
            <person name="Pinto D."/>
            <person name="Vollmers J."/>
            <person name="Rivas-Marin E."/>
            <person name="Kohn T."/>
            <person name="Peeters S.H."/>
            <person name="Heuer A."/>
            <person name="Rast P."/>
            <person name="Oberbeckmann S."/>
            <person name="Bunk B."/>
            <person name="Jeske O."/>
            <person name="Meyerdierks A."/>
            <person name="Storesund J.E."/>
            <person name="Kallscheuer N."/>
            <person name="Luecker S."/>
            <person name="Lage O.M."/>
            <person name="Pohl T."/>
            <person name="Merkel B.J."/>
            <person name="Hornburger P."/>
            <person name="Mueller R.-W."/>
            <person name="Bruemmer F."/>
            <person name="Labrenz M."/>
            <person name="Spormann A.M."/>
            <person name="Op Den Camp H."/>
            <person name="Overmann J."/>
            <person name="Amann R."/>
            <person name="Jetten M.S.M."/>
            <person name="Mascher T."/>
            <person name="Medema M.H."/>
            <person name="Devos D.P."/>
            <person name="Kaster A.-K."/>
            <person name="Ovreas L."/>
            <person name="Rohde M."/>
            <person name="Galperin M.Y."/>
            <person name="Jogler C."/>
        </authorList>
    </citation>
    <scope>NUCLEOTIDE SEQUENCE [LARGE SCALE GENOMIC DNA]</scope>
    <source>
        <strain evidence="4 5">Pla123a</strain>
    </source>
</reference>
<dbReference type="EMBL" id="SJPO01000005">
    <property type="protein sequence ID" value="TWT76983.1"/>
    <property type="molecule type" value="Genomic_DNA"/>
</dbReference>
<accession>A0A5C5YQ35</accession>
<evidence type="ECO:0000259" key="3">
    <source>
        <dbReference type="PROSITE" id="PS50110"/>
    </source>
</evidence>
<dbReference type="GO" id="GO:0000160">
    <property type="term" value="P:phosphorelay signal transduction system"/>
    <property type="evidence" value="ECO:0007669"/>
    <property type="project" value="InterPro"/>
</dbReference>
<gene>
    <name evidence="4" type="primary">rcsC</name>
    <name evidence="4" type="ORF">Pla123a_24080</name>
</gene>
<feature type="modified residue" description="4-aspartylphosphate" evidence="2">
    <location>
        <position position="52"/>
    </location>
</feature>
<name>A0A5C5YQ35_9BACT</name>
<sequence>MAHILVVDDSRLTRRMIAGPLTADGHEVRQAGNGVEALAACGEGLPDLVITDLLMPEMDGFELSERLAELHPELPVVVASADIQEKSHERCRAANVRQILQKPFTPEQVRAALSEALDREAVNS</sequence>
<dbReference type="PROSITE" id="PS50110">
    <property type="entry name" value="RESPONSE_REGULATORY"/>
    <property type="match status" value="1"/>
</dbReference>
<dbReference type="PANTHER" id="PTHR44591:SF24">
    <property type="entry name" value="PROTEIN-GLUTAMATE METHYLESTERASE_PROTEIN-GLUTAMINE GLUTAMINASE 1"/>
    <property type="match status" value="1"/>
</dbReference>
<feature type="domain" description="Response regulatory" evidence="3">
    <location>
        <begin position="3"/>
        <end position="117"/>
    </location>
</feature>
<dbReference type="RefSeq" id="WP_146587186.1">
    <property type="nucleotide sequence ID" value="NZ_SJPO01000005.1"/>
</dbReference>
<comment type="caution">
    <text evidence="4">The sequence shown here is derived from an EMBL/GenBank/DDBJ whole genome shotgun (WGS) entry which is preliminary data.</text>
</comment>
<keyword evidence="4" id="KW-0418">Kinase</keyword>
<dbReference type="Gene3D" id="3.40.50.2300">
    <property type="match status" value="1"/>
</dbReference>